<dbReference type="EMBL" id="UINC01007282">
    <property type="protein sequence ID" value="SVA32450.1"/>
    <property type="molecule type" value="Genomic_DNA"/>
</dbReference>
<evidence type="ECO:0000259" key="6">
    <source>
        <dbReference type="Pfam" id="PF01765"/>
    </source>
</evidence>
<dbReference type="Pfam" id="PF01765">
    <property type="entry name" value="RRF"/>
    <property type="match status" value="1"/>
</dbReference>
<evidence type="ECO:0000256" key="2">
    <source>
        <dbReference type="ARBA" id="ARBA00005912"/>
    </source>
</evidence>
<reference evidence="7" key="1">
    <citation type="submission" date="2018-05" db="EMBL/GenBank/DDBJ databases">
        <authorList>
            <person name="Lanie J.A."/>
            <person name="Ng W.-L."/>
            <person name="Kazmierczak K.M."/>
            <person name="Andrzejewski T.M."/>
            <person name="Davidsen T.M."/>
            <person name="Wayne K.J."/>
            <person name="Tettelin H."/>
            <person name="Glass J.I."/>
            <person name="Rusch D."/>
            <person name="Podicherti R."/>
            <person name="Tsui H.-C.T."/>
            <person name="Winkler M.E."/>
        </authorList>
    </citation>
    <scope>NUCLEOTIDE SEQUENCE</scope>
</reference>
<dbReference type="SUPFAM" id="SSF55194">
    <property type="entry name" value="Ribosome recycling factor, RRF"/>
    <property type="match status" value="1"/>
</dbReference>
<keyword evidence="5" id="KW-0175">Coiled coil</keyword>
<dbReference type="FunFam" id="1.10.132.20:FF:000001">
    <property type="entry name" value="Ribosome-recycling factor"/>
    <property type="match status" value="1"/>
</dbReference>
<dbReference type="PANTHER" id="PTHR20982">
    <property type="entry name" value="RIBOSOME RECYCLING FACTOR"/>
    <property type="match status" value="1"/>
</dbReference>
<dbReference type="AlphaFoldDB" id="A0A381UWF6"/>
<accession>A0A381UWF6</accession>
<dbReference type="GO" id="GO:0043023">
    <property type="term" value="F:ribosomal large subunit binding"/>
    <property type="evidence" value="ECO:0007669"/>
    <property type="project" value="TreeGrafter"/>
</dbReference>
<comment type="subcellular location">
    <subcellularLocation>
        <location evidence="1">Cytoplasm</location>
    </subcellularLocation>
</comment>
<gene>
    <name evidence="7" type="ORF">METZ01_LOCUS85304</name>
</gene>
<dbReference type="InterPro" id="IPR002661">
    <property type="entry name" value="Ribosome_recyc_fac"/>
</dbReference>
<proteinExistence type="inferred from homology"/>
<dbReference type="Gene3D" id="3.30.1360.40">
    <property type="match status" value="1"/>
</dbReference>
<dbReference type="NCBIfam" id="TIGR00496">
    <property type="entry name" value="frr"/>
    <property type="match status" value="1"/>
</dbReference>
<feature type="domain" description="Ribosome recycling factor" evidence="6">
    <location>
        <begin position="21"/>
        <end position="183"/>
    </location>
</feature>
<dbReference type="GO" id="GO:0006412">
    <property type="term" value="P:translation"/>
    <property type="evidence" value="ECO:0007669"/>
    <property type="project" value="UniProtKB-KW"/>
</dbReference>
<keyword evidence="4" id="KW-0648">Protein biosynthesis</keyword>
<keyword evidence="3" id="KW-0963">Cytoplasm</keyword>
<dbReference type="Gene3D" id="1.10.132.20">
    <property type="entry name" value="Ribosome-recycling factor"/>
    <property type="match status" value="1"/>
</dbReference>
<comment type="similarity">
    <text evidence="2">Belongs to the RRF family.</text>
</comment>
<dbReference type="InterPro" id="IPR023584">
    <property type="entry name" value="Ribosome_recyc_fac_dom"/>
</dbReference>
<dbReference type="HAMAP" id="MF_00040">
    <property type="entry name" value="RRF"/>
    <property type="match status" value="1"/>
</dbReference>
<dbReference type="CDD" id="cd00520">
    <property type="entry name" value="RRF"/>
    <property type="match status" value="1"/>
</dbReference>
<evidence type="ECO:0000256" key="5">
    <source>
        <dbReference type="SAM" id="Coils"/>
    </source>
</evidence>
<protein>
    <recommendedName>
        <fullName evidence="6">Ribosome recycling factor domain-containing protein</fullName>
    </recommendedName>
</protein>
<evidence type="ECO:0000256" key="3">
    <source>
        <dbReference type="ARBA" id="ARBA00022490"/>
    </source>
</evidence>
<dbReference type="InterPro" id="IPR036191">
    <property type="entry name" value="RRF_sf"/>
</dbReference>
<dbReference type="GO" id="GO:0005737">
    <property type="term" value="C:cytoplasm"/>
    <property type="evidence" value="ECO:0007669"/>
    <property type="project" value="UniProtKB-SubCell"/>
</dbReference>
<name>A0A381UWF6_9ZZZZ</name>
<sequence length="185" mass="20766">MVDDALRKAREHMEASIESVTHDFNTLRTGRASISILDDVVADYYGTLTPLNQLASLTAPDANLLVVQPYDKSTVESVEKAIHQAGLGLNPSNNGTLIRIPIPELTEERRVELTKVAGRVAEQGKTAIRNGRRDANDSIKKLQVEKQISEDEEHRGYKEIQQLTDECVERIDKLTERKNSEILEF</sequence>
<evidence type="ECO:0000256" key="4">
    <source>
        <dbReference type="ARBA" id="ARBA00022917"/>
    </source>
</evidence>
<organism evidence="7">
    <name type="scientific">marine metagenome</name>
    <dbReference type="NCBI Taxonomy" id="408172"/>
    <lineage>
        <taxon>unclassified sequences</taxon>
        <taxon>metagenomes</taxon>
        <taxon>ecological metagenomes</taxon>
    </lineage>
</organism>
<evidence type="ECO:0000313" key="7">
    <source>
        <dbReference type="EMBL" id="SVA32450.1"/>
    </source>
</evidence>
<dbReference type="PANTHER" id="PTHR20982:SF3">
    <property type="entry name" value="MITOCHONDRIAL RIBOSOME RECYCLING FACTOR PSEUDO 1"/>
    <property type="match status" value="1"/>
</dbReference>
<feature type="coiled-coil region" evidence="5">
    <location>
        <begin position="132"/>
        <end position="177"/>
    </location>
</feature>
<dbReference type="FunFam" id="3.30.1360.40:FF:000001">
    <property type="entry name" value="Ribosome-recycling factor"/>
    <property type="match status" value="1"/>
</dbReference>
<evidence type="ECO:0000256" key="1">
    <source>
        <dbReference type="ARBA" id="ARBA00004496"/>
    </source>
</evidence>